<name>A0A1I9VTT0_9BILA</name>
<proteinExistence type="inferred from homology"/>
<feature type="transmembrane region" description="Helical" evidence="19">
    <location>
        <begin position="223"/>
        <end position="245"/>
    </location>
</feature>
<dbReference type="GeneID" id="30219882"/>
<dbReference type="InterPro" id="IPR036150">
    <property type="entry name" value="Cyt_b/b6_C_sf"/>
</dbReference>
<evidence type="ECO:0000256" key="2">
    <source>
        <dbReference type="ARBA" id="ARBA00004448"/>
    </source>
</evidence>
<reference evidence="22" key="1">
    <citation type="journal article" date="2016" name="PLoS ONE">
        <title>Mitochondrial Genomes of Kinorhyncha: trnM Duplication and New Gene Orders within Animals.</title>
        <authorList>
            <person name="Popova O.V."/>
            <person name="Mikhailov K.V."/>
            <person name="Nikitin M.A."/>
            <person name="Logacheva M.D."/>
            <person name="Penin A.A."/>
            <person name="Muntyan M.S."/>
            <person name="Kedrova O.S."/>
            <person name="Petrov N.B."/>
            <person name="Panchin Y.V."/>
            <person name="Aleoshin V.V."/>
        </authorList>
    </citation>
    <scope>NUCLEOTIDE SEQUENCE</scope>
</reference>
<feature type="transmembrane region" description="Helical" evidence="19">
    <location>
        <begin position="291"/>
        <end position="310"/>
    </location>
</feature>
<evidence type="ECO:0000256" key="15">
    <source>
        <dbReference type="ARBA" id="ARBA00023128"/>
    </source>
</evidence>
<protein>
    <recommendedName>
        <fullName evidence="4 19">Cytochrome b</fullName>
    </recommendedName>
</protein>
<evidence type="ECO:0000256" key="5">
    <source>
        <dbReference type="ARBA" id="ARBA00022448"/>
    </source>
</evidence>
<organism evidence="22">
    <name type="scientific">Setaphyes kielensis</name>
    <dbReference type="NCBI Taxonomy" id="3298910"/>
    <lineage>
        <taxon>Eukaryota</taxon>
        <taxon>Metazoa</taxon>
        <taxon>Ecdysozoa</taxon>
        <taxon>Scalidophora</taxon>
        <taxon>Kinorhyncha</taxon>
        <taxon>Allomalorhagida</taxon>
        <taxon>Pycnophyidae</taxon>
        <taxon>Setaphyes</taxon>
    </lineage>
</organism>
<comment type="function">
    <text evidence="1 19">Component of the ubiquinol-cytochrome c reductase complex (complex III or cytochrome b-c1 complex) that is part of the mitochondrial respiratory chain. The b-c1 complex mediates electron transfer from ubiquinol to cytochrome c. Contributes to the generation of a proton gradient across the mitochondrial membrane that is then used for ATP synthesis.</text>
</comment>
<dbReference type="CTD" id="4519"/>
<evidence type="ECO:0000256" key="19">
    <source>
        <dbReference type="RuleBase" id="RU362117"/>
    </source>
</evidence>
<keyword evidence="12 19" id="KW-1133">Transmembrane helix</keyword>
<keyword evidence="16 19" id="KW-0472">Membrane</keyword>
<feature type="binding site" description="axial binding residue" evidence="18">
    <location>
        <position position="100"/>
    </location>
    <ligand>
        <name>heme b</name>
        <dbReference type="ChEBI" id="CHEBI:60344"/>
        <label>b566</label>
    </ligand>
    <ligandPart>
        <name>Fe</name>
        <dbReference type="ChEBI" id="CHEBI:18248"/>
    </ligandPart>
</feature>
<dbReference type="RefSeq" id="YP_009318496.1">
    <property type="nucleotide sequence ID" value="NC_031872.1"/>
</dbReference>
<feature type="transmembrane region" description="Helical" evidence="19">
    <location>
        <begin position="113"/>
        <end position="136"/>
    </location>
</feature>
<dbReference type="InterPro" id="IPR030689">
    <property type="entry name" value="Cytochrome_b"/>
</dbReference>
<dbReference type="PIRSF" id="PIRSF038885">
    <property type="entry name" value="COB"/>
    <property type="match status" value="1"/>
</dbReference>
<accession>A0A1I9VTT0</accession>
<feature type="transmembrane region" description="Helical" evidence="19">
    <location>
        <begin position="80"/>
        <end position="101"/>
    </location>
</feature>
<feature type="transmembrane region" description="Helical" evidence="19">
    <location>
        <begin position="36"/>
        <end position="59"/>
    </location>
</feature>
<feature type="domain" description="Cytochrome b/b6 N-terminal region profile" evidence="20">
    <location>
        <begin position="1"/>
        <end position="212"/>
    </location>
</feature>
<dbReference type="InterPro" id="IPR048259">
    <property type="entry name" value="Cytochrome_b_N_euk/bac"/>
</dbReference>
<evidence type="ECO:0000256" key="7">
    <source>
        <dbReference type="ARBA" id="ARBA00022660"/>
    </source>
</evidence>
<evidence type="ECO:0000313" key="22">
    <source>
        <dbReference type="EMBL" id="APA17403.1"/>
    </source>
</evidence>
<evidence type="ECO:0000256" key="17">
    <source>
        <dbReference type="PIRSR" id="PIRSR038885-1"/>
    </source>
</evidence>
<comment type="subunit">
    <text evidence="3">The main subunits of complex b-c1 are: cytochrome b, cytochrome c1 and the Rieske protein.</text>
</comment>
<comment type="subcellular location">
    <subcellularLocation>
        <location evidence="2">Mitochondrion inner membrane</location>
        <topology evidence="2">Multi-pass membrane protein</topology>
    </subcellularLocation>
</comment>
<keyword evidence="7 19" id="KW-0679">Respiratory chain</keyword>
<dbReference type="Pfam" id="PF00033">
    <property type="entry name" value="Cytochrome_B"/>
    <property type="match status" value="1"/>
</dbReference>
<dbReference type="GO" id="GO:0046872">
    <property type="term" value="F:metal ion binding"/>
    <property type="evidence" value="ECO:0007669"/>
    <property type="project" value="UniProtKB-UniRule"/>
</dbReference>
<evidence type="ECO:0000256" key="4">
    <source>
        <dbReference type="ARBA" id="ARBA00013531"/>
    </source>
</evidence>
<dbReference type="GO" id="GO:0045275">
    <property type="term" value="C:respiratory chain complex III"/>
    <property type="evidence" value="ECO:0007669"/>
    <property type="project" value="InterPro"/>
</dbReference>
<feature type="binding site" description="axial binding residue" evidence="18">
    <location>
        <position position="185"/>
    </location>
    <ligand>
        <name>heme b</name>
        <dbReference type="ChEBI" id="CHEBI:60344"/>
        <label>b562</label>
    </ligand>
    <ligandPart>
        <name>Fe</name>
        <dbReference type="ChEBI" id="CHEBI:18248"/>
    </ligandPart>
</feature>
<comment type="similarity">
    <text evidence="19">Belongs to the cytochrome b family.</text>
</comment>
<dbReference type="EMBL" id="KU975551">
    <property type="protein sequence ID" value="APA17403.1"/>
    <property type="molecule type" value="Genomic_DNA"/>
</dbReference>
<dbReference type="InterPro" id="IPR005798">
    <property type="entry name" value="Cyt_b/b6_C"/>
</dbReference>
<dbReference type="GO" id="GO:0005743">
    <property type="term" value="C:mitochondrial inner membrane"/>
    <property type="evidence" value="ECO:0007669"/>
    <property type="project" value="UniProtKB-SubCell"/>
</dbReference>
<dbReference type="Gene3D" id="1.20.810.10">
    <property type="entry name" value="Cytochrome Bc1 Complex, Chain C"/>
    <property type="match status" value="1"/>
</dbReference>
<dbReference type="CDD" id="cd00284">
    <property type="entry name" value="Cytochrome_b_N"/>
    <property type="match status" value="1"/>
</dbReference>
<feature type="binding site" evidence="17">
    <location>
        <position position="204"/>
    </location>
    <ligand>
        <name>a ubiquinone</name>
        <dbReference type="ChEBI" id="CHEBI:16389"/>
    </ligand>
</feature>
<keyword evidence="13 18" id="KW-0408">Iron</keyword>
<dbReference type="SUPFAM" id="SSF81342">
    <property type="entry name" value="Transmembrane di-heme cytochromes"/>
    <property type="match status" value="1"/>
</dbReference>
<dbReference type="GO" id="GO:0016491">
    <property type="term" value="F:oxidoreductase activity"/>
    <property type="evidence" value="ECO:0007669"/>
    <property type="project" value="UniProtKB-UniRule"/>
</dbReference>
<keyword evidence="8 19" id="KW-0812">Transmembrane</keyword>
<evidence type="ECO:0000256" key="16">
    <source>
        <dbReference type="ARBA" id="ARBA00023136"/>
    </source>
</evidence>
<dbReference type="InterPro" id="IPR005797">
    <property type="entry name" value="Cyt_b/b6_N"/>
</dbReference>
<keyword evidence="5 19" id="KW-0813">Transport</keyword>
<sequence length="381" mass="43813">MKGYISVRKSSEVFSFINGFLLDLAVPMSISVFWNFGILLGVVLAMQIVGGLLLSMHYHNGVVEAFDSVCFIQYNVNWGWVLRAAHMNGASFFFFFIYVHMGRGLYYGSYTFIWTWMIGVSIFVVLMATAFMGYVLPYGQMSYWGATVITNLISAIPYAGYDIVNWVWGGFSVGDATVMRFFVFHFLAPFLILLMVIIHLIYLHESGSGNGLGVKSGQMKVRFHVFFMLKDAVGIFFFLLFFFMIVLKYPNALGDCENFFYADPMSTPAHIKPEWYFLWAYAILRSIPSKVGGVVMMGLAIMVLYTFVLFKSNFQGVKFYKASQMIYWLLVINMGLLTWIGMRPVEGYYYICGQIFTFLFFFLFMLYFLSMTISDKIFELQ</sequence>
<gene>
    <name evidence="22" type="primary">CYTB</name>
</gene>
<keyword evidence="15 19" id="KW-0496">Mitochondrion</keyword>
<keyword evidence="9 18" id="KW-0479">Metal-binding</keyword>
<dbReference type="Pfam" id="PF00032">
    <property type="entry name" value="Cytochrom_B_C"/>
    <property type="match status" value="1"/>
</dbReference>
<dbReference type="PANTHER" id="PTHR19271:SF16">
    <property type="entry name" value="CYTOCHROME B"/>
    <property type="match status" value="1"/>
</dbReference>
<feature type="binding site" description="axial binding residue" evidence="18">
    <location>
        <position position="86"/>
    </location>
    <ligand>
        <name>heme b</name>
        <dbReference type="ChEBI" id="CHEBI:60344"/>
        <label>b562</label>
    </ligand>
    <ligandPart>
        <name>Fe</name>
        <dbReference type="ChEBI" id="CHEBI:18248"/>
    </ligandPart>
</feature>
<feature type="binding site" description="axial binding residue" evidence="18">
    <location>
        <position position="199"/>
    </location>
    <ligand>
        <name>heme b</name>
        <dbReference type="ChEBI" id="CHEBI:60344"/>
        <label>b566</label>
    </ligand>
    <ligandPart>
        <name>Fe</name>
        <dbReference type="ChEBI" id="CHEBI:18248"/>
    </ligandPart>
</feature>
<evidence type="ECO:0000256" key="12">
    <source>
        <dbReference type="ARBA" id="ARBA00022989"/>
    </source>
</evidence>
<evidence type="ECO:0000256" key="13">
    <source>
        <dbReference type="ARBA" id="ARBA00023004"/>
    </source>
</evidence>
<dbReference type="AlphaFoldDB" id="A0A1I9VTT0"/>
<geneLocation type="mitochondrion" evidence="22"/>
<evidence type="ECO:0000256" key="9">
    <source>
        <dbReference type="ARBA" id="ARBA00022723"/>
    </source>
</evidence>
<evidence type="ECO:0000256" key="6">
    <source>
        <dbReference type="ARBA" id="ARBA00022617"/>
    </source>
</evidence>
<feature type="domain" description="Cytochrome b/b6 C-terminal region profile" evidence="21">
    <location>
        <begin position="213"/>
        <end position="381"/>
    </location>
</feature>
<feature type="transmembrane region" description="Helical" evidence="19">
    <location>
        <begin position="143"/>
        <end position="161"/>
    </location>
</feature>
<feature type="transmembrane region" description="Helical" evidence="19">
    <location>
        <begin position="348"/>
        <end position="369"/>
    </location>
</feature>
<evidence type="ECO:0000256" key="1">
    <source>
        <dbReference type="ARBA" id="ARBA00002566"/>
    </source>
</evidence>
<dbReference type="PROSITE" id="PS51002">
    <property type="entry name" value="CYTB_NTER"/>
    <property type="match status" value="1"/>
</dbReference>
<evidence type="ECO:0000259" key="20">
    <source>
        <dbReference type="PROSITE" id="PS51002"/>
    </source>
</evidence>
<comment type="cofactor">
    <cofactor evidence="18">
        <name>heme</name>
        <dbReference type="ChEBI" id="CHEBI:30413"/>
    </cofactor>
    <text evidence="18">Binds 2 heme groups non-covalently.</text>
</comment>
<evidence type="ECO:0000256" key="8">
    <source>
        <dbReference type="ARBA" id="ARBA00022692"/>
    </source>
</evidence>
<feature type="transmembrane region" description="Helical" evidence="19">
    <location>
        <begin position="12"/>
        <end position="30"/>
    </location>
</feature>
<comment type="cofactor">
    <cofactor evidence="19">
        <name>heme b</name>
        <dbReference type="ChEBI" id="CHEBI:60344"/>
    </cofactor>
    <text evidence="19">Binds 2 heme groups non-covalently.</text>
</comment>
<dbReference type="GO" id="GO:0008121">
    <property type="term" value="F:quinol-cytochrome-c reductase activity"/>
    <property type="evidence" value="ECO:0007669"/>
    <property type="project" value="InterPro"/>
</dbReference>
<dbReference type="GO" id="GO:0006122">
    <property type="term" value="P:mitochondrial electron transport, ubiquinol to cytochrome c"/>
    <property type="evidence" value="ECO:0007669"/>
    <property type="project" value="TreeGrafter"/>
</dbReference>
<dbReference type="PANTHER" id="PTHR19271">
    <property type="entry name" value="CYTOCHROME B"/>
    <property type="match status" value="1"/>
</dbReference>
<evidence type="ECO:0000256" key="14">
    <source>
        <dbReference type="ARBA" id="ARBA00023075"/>
    </source>
</evidence>
<keyword evidence="14" id="KW-0830">Ubiquinone</keyword>
<evidence type="ECO:0000256" key="18">
    <source>
        <dbReference type="PIRSR" id="PIRSR038885-2"/>
    </source>
</evidence>
<evidence type="ECO:0000256" key="11">
    <source>
        <dbReference type="ARBA" id="ARBA00022982"/>
    </source>
</evidence>
<dbReference type="PROSITE" id="PS51003">
    <property type="entry name" value="CYTB_CTER"/>
    <property type="match status" value="1"/>
</dbReference>
<evidence type="ECO:0000256" key="3">
    <source>
        <dbReference type="ARBA" id="ARBA00011649"/>
    </source>
</evidence>
<keyword evidence="10" id="KW-0999">Mitochondrion inner membrane</keyword>
<dbReference type="InterPro" id="IPR016174">
    <property type="entry name" value="Di-haem_cyt_TM"/>
</dbReference>
<evidence type="ECO:0000256" key="10">
    <source>
        <dbReference type="ARBA" id="ARBA00022792"/>
    </source>
</evidence>
<evidence type="ECO:0000259" key="21">
    <source>
        <dbReference type="PROSITE" id="PS51003"/>
    </source>
</evidence>
<keyword evidence="11 19" id="KW-0249">Electron transport</keyword>
<keyword evidence="6 18" id="KW-0349">Heme</keyword>
<feature type="transmembrane region" description="Helical" evidence="19">
    <location>
        <begin position="181"/>
        <end position="202"/>
    </location>
</feature>
<feature type="transmembrane region" description="Helical" evidence="19">
    <location>
        <begin position="322"/>
        <end position="342"/>
    </location>
</feature>
<dbReference type="InterPro" id="IPR027387">
    <property type="entry name" value="Cytb/b6-like_sf"/>
</dbReference>
<dbReference type="SUPFAM" id="SSF81648">
    <property type="entry name" value="a domain/subunit of cytochrome bc1 complex (Ubiquinol-cytochrome c reductase)"/>
    <property type="match status" value="1"/>
</dbReference>